<evidence type="ECO:0000313" key="3">
    <source>
        <dbReference type="Proteomes" id="UP000006177"/>
    </source>
</evidence>
<dbReference type="AlphaFoldDB" id="J9Z8P4"/>
<dbReference type="EMBL" id="CP002919">
    <property type="protein sequence ID" value="AFS52298.1"/>
    <property type="molecule type" value="Genomic_DNA"/>
</dbReference>
<evidence type="ECO:0000313" key="2">
    <source>
        <dbReference type="EMBL" id="AFS52298.1"/>
    </source>
</evidence>
<keyword evidence="1" id="KW-1133">Transmembrane helix</keyword>
<feature type="transmembrane region" description="Helical" evidence="1">
    <location>
        <begin position="35"/>
        <end position="54"/>
    </location>
</feature>
<dbReference type="PATRIC" id="fig|1048260.3.peg.46"/>
<sequence>MKRREECGALLDQGEEKMKTLLHPMFLSVFRKSPYLVFIFLAACHSSGGGGGGMGGY</sequence>
<dbReference type="Proteomes" id="UP000006177">
    <property type="component" value="Chromosome"/>
</dbReference>
<protein>
    <submittedName>
        <fullName evidence="2">Uncharacterized protein</fullName>
    </submittedName>
</protein>
<reference evidence="2 3" key="1">
    <citation type="journal article" date="2011" name="J. Microbiol.">
        <title>Complete genome of Leptospirillum ferriphilum ML-04 provides insight into its physiology and environmental adaptation.</title>
        <authorList>
            <person name="Mi S."/>
            <person name="Song J."/>
            <person name="Lin J."/>
            <person name="Che Y."/>
            <person name="Zheng H."/>
            <person name="Lin J."/>
        </authorList>
    </citation>
    <scope>NUCLEOTIDE SEQUENCE [LARGE SCALE GENOMIC DNA]</scope>
    <source>
        <strain evidence="2 3">ML-04</strain>
    </source>
</reference>
<gene>
    <name evidence="2" type="ordered locus">LFML04_0044</name>
</gene>
<name>J9Z8P4_LEPFM</name>
<keyword evidence="1" id="KW-0472">Membrane</keyword>
<evidence type="ECO:0000256" key="1">
    <source>
        <dbReference type="SAM" id="Phobius"/>
    </source>
</evidence>
<proteinExistence type="predicted"/>
<accession>J9Z8P4</accession>
<keyword evidence="1" id="KW-0812">Transmembrane</keyword>
<dbReference type="KEGG" id="lfi:LFML04_0044"/>
<organism evidence="2 3">
    <name type="scientific">Leptospirillum ferriphilum (strain ML-04)</name>
    <dbReference type="NCBI Taxonomy" id="1048260"/>
    <lineage>
        <taxon>Bacteria</taxon>
        <taxon>Pseudomonadati</taxon>
        <taxon>Nitrospirota</taxon>
        <taxon>Nitrospiria</taxon>
        <taxon>Nitrospirales</taxon>
        <taxon>Nitrospiraceae</taxon>
        <taxon>Leptospirillum</taxon>
    </lineage>
</organism>
<dbReference type="STRING" id="1048260.LFML04_0044"/>
<dbReference type="HOGENOM" id="CLU_2991209_0_0_0"/>